<sequence>MKTKPRRVVGTVLSEHRTSMGIVRYRWWEGSITVELLLTDEPTAILAVVPGNDRARRPAVD</sequence>
<protein>
    <submittedName>
        <fullName evidence="1">Uncharacterized protein</fullName>
    </submittedName>
</protein>
<name>A0ABU0ZE85_9ACTN</name>
<dbReference type="EMBL" id="JAVHUY010000010">
    <property type="protein sequence ID" value="MDQ7905370.1"/>
    <property type="molecule type" value="Genomic_DNA"/>
</dbReference>
<dbReference type="Proteomes" id="UP001230908">
    <property type="component" value="Unassembled WGS sequence"/>
</dbReference>
<keyword evidence="2" id="KW-1185">Reference proteome</keyword>
<evidence type="ECO:0000313" key="2">
    <source>
        <dbReference type="Proteomes" id="UP001230908"/>
    </source>
</evidence>
<evidence type="ECO:0000313" key="1">
    <source>
        <dbReference type="EMBL" id="MDQ7905370.1"/>
    </source>
</evidence>
<proteinExistence type="predicted"/>
<organism evidence="1 2">
    <name type="scientific">Phytohabitans maris</name>
    <dbReference type="NCBI Taxonomy" id="3071409"/>
    <lineage>
        <taxon>Bacteria</taxon>
        <taxon>Bacillati</taxon>
        <taxon>Actinomycetota</taxon>
        <taxon>Actinomycetes</taxon>
        <taxon>Micromonosporales</taxon>
        <taxon>Micromonosporaceae</taxon>
    </lineage>
</organism>
<accession>A0ABU0ZE85</accession>
<dbReference type="RefSeq" id="WP_308712642.1">
    <property type="nucleotide sequence ID" value="NZ_JAVHUY010000010.1"/>
</dbReference>
<reference evidence="1 2" key="1">
    <citation type="submission" date="2023-08" db="EMBL/GenBank/DDBJ databases">
        <title>Phytohabitans sansha sp. nov., isolated from marine sediment.</title>
        <authorList>
            <person name="Zhao Y."/>
            <person name="Yi K."/>
        </authorList>
    </citation>
    <scope>NUCLEOTIDE SEQUENCE [LARGE SCALE GENOMIC DNA]</scope>
    <source>
        <strain evidence="1 2">ZYX-F-186</strain>
    </source>
</reference>
<gene>
    <name evidence="1" type="ORF">RB614_12625</name>
</gene>
<comment type="caution">
    <text evidence="1">The sequence shown here is derived from an EMBL/GenBank/DDBJ whole genome shotgun (WGS) entry which is preliminary data.</text>
</comment>